<protein>
    <submittedName>
        <fullName evidence="1">Uncharacterized protein</fullName>
    </submittedName>
</protein>
<dbReference type="Proteomes" id="UP001172386">
    <property type="component" value="Unassembled WGS sequence"/>
</dbReference>
<accession>A0ACC3A5U0</accession>
<evidence type="ECO:0000313" key="2">
    <source>
        <dbReference type="Proteomes" id="UP001172386"/>
    </source>
</evidence>
<evidence type="ECO:0000313" key="1">
    <source>
        <dbReference type="EMBL" id="KAJ9655756.1"/>
    </source>
</evidence>
<comment type="caution">
    <text evidence="1">The sequence shown here is derived from an EMBL/GenBank/DDBJ whole genome shotgun (WGS) entry which is preliminary data.</text>
</comment>
<gene>
    <name evidence="1" type="ORF">H2198_005462</name>
</gene>
<keyword evidence="2" id="KW-1185">Reference proteome</keyword>
<proteinExistence type="predicted"/>
<dbReference type="EMBL" id="JAPDRQ010000090">
    <property type="protein sequence ID" value="KAJ9655756.1"/>
    <property type="molecule type" value="Genomic_DNA"/>
</dbReference>
<reference evidence="1" key="1">
    <citation type="submission" date="2022-10" db="EMBL/GenBank/DDBJ databases">
        <title>Culturing micro-colonial fungi from biological soil crusts in the Mojave desert and describing Neophaeococcomyces mojavensis, and introducing the new genera and species Taxawa tesnikishii.</title>
        <authorList>
            <person name="Kurbessoian T."/>
            <person name="Stajich J.E."/>
        </authorList>
    </citation>
    <scope>NUCLEOTIDE SEQUENCE</scope>
    <source>
        <strain evidence="1">JES_112</strain>
    </source>
</reference>
<organism evidence="1 2">
    <name type="scientific">Neophaeococcomyces mojaviensis</name>
    <dbReference type="NCBI Taxonomy" id="3383035"/>
    <lineage>
        <taxon>Eukaryota</taxon>
        <taxon>Fungi</taxon>
        <taxon>Dikarya</taxon>
        <taxon>Ascomycota</taxon>
        <taxon>Pezizomycotina</taxon>
        <taxon>Eurotiomycetes</taxon>
        <taxon>Chaetothyriomycetidae</taxon>
        <taxon>Chaetothyriales</taxon>
        <taxon>Chaetothyriales incertae sedis</taxon>
        <taxon>Neophaeococcomyces</taxon>
    </lineage>
</organism>
<name>A0ACC3A5U0_9EURO</name>
<sequence>METSSYTPPNHPIHNVKLSVDQIATLVRRVFPNSELVSYEQLSSGQSFNNRIYFLTLKHYGQDSLPTETVLKVIGRFFDVRKIQNEVSNLLLLKRHCPEIPAPEIVAWSKDTKIIDSTLTQPINSNETMTRASGSHKWVMMTKRPGRKLLKEDLLGPNSHAIATQLADTIASWRQKMPDIGSIGNFRINSDECTTRDNYTTLHFRVEGLLFSEAQPVGPVKTPFDYYNHLLANQINKLNTNGIYIYLRPKIVTALEEFRQKKLPYLPFLAEAHGPTIKSCFTHQDLSPRNILITDTPTGPKITGIVDFEFAGMFPVYEEYLNSMVRSDGDWPEPFWNRLLQELAGRGVKTPGVDPMTLEMWKQGCELVTLIENVAPWWLDAGHLEGEELRNKLDEACATVENLLTTLAA</sequence>